<feature type="region of interest" description="Disordered" evidence="1">
    <location>
        <begin position="1"/>
        <end position="58"/>
    </location>
</feature>
<organism evidence="2 3">
    <name type="scientific">Mesorhizobium montanum</name>
    <dbReference type="NCBI Taxonomy" id="3072323"/>
    <lineage>
        <taxon>Bacteria</taxon>
        <taxon>Pseudomonadati</taxon>
        <taxon>Pseudomonadota</taxon>
        <taxon>Alphaproteobacteria</taxon>
        <taxon>Hyphomicrobiales</taxon>
        <taxon>Phyllobacteriaceae</taxon>
        <taxon>Mesorhizobium</taxon>
    </lineage>
</organism>
<evidence type="ECO:0000313" key="3">
    <source>
        <dbReference type="Proteomes" id="UP001276840"/>
    </source>
</evidence>
<dbReference type="EMBL" id="JAVIJF010000018">
    <property type="protein sequence ID" value="MDX8527500.1"/>
    <property type="molecule type" value="Genomic_DNA"/>
</dbReference>
<gene>
    <name evidence="2" type="ORF">RFM68_23660</name>
</gene>
<comment type="caution">
    <text evidence="2">The sequence shown here is derived from an EMBL/GenBank/DDBJ whole genome shotgun (WGS) entry which is preliminary data.</text>
</comment>
<feature type="compositionally biased region" description="Polar residues" evidence="1">
    <location>
        <begin position="1"/>
        <end position="20"/>
    </location>
</feature>
<proteinExistence type="predicted"/>
<evidence type="ECO:0000256" key="1">
    <source>
        <dbReference type="SAM" id="MobiDB-lite"/>
    </source>
</evidence>
<name>A0ABU4ZR80_9HYPH</name>
<sequence length="174" mass="18816">MNARPSTCQFQSSGQSSPVRTHSGALAPDPAEPPAPRFTGTAGAVPPPAPAPNSGTSCIRTEDGTVILFDRVTGRAVSGLTRAAAEAALLRLPGAAPEQFQEKCEAVFRQELRQDNETQFQEKCEAVFRQELGQDNETQFQEKCEAVFRQELGQDNETERLAVSVKRRSDPGAD</sequence>
<keyword evidence="3" id="KW-1185">Reference proteome</keyword>
<accession>A0ABU4ZR80</accession>
<evidence type="ECO:0000313" key="2">
    <source>
        <dbReference type="EMBL" id="MDX8527500.1"/>
    </source>
</evidence>
<dbReference type="RefSeq" id="WP_320235489.1">
    <property type="nucleotide sequence ID" value="NZ_JAVIJF010000018.1"/>
</dbReference>
<protein>
    <submittedName>
        <fullName evidence="2">Uncharacterized protein</fullName>
    </submittedName>
</protein>
<dbReference type="Proteomes" id="UP001276840">
    <property type="component" value="Unassembled WGS sequence"/>
</dbReference>
<reference evidence="2 3" key="1">
    <citation type="submission" date="2023-08" db="EMBL/GenBank/DDBJ databases">
        <title>Implementing the SeqCode for naming new Mesorhizobium species isolated from Vachellia karroo root nodules.</title>
        <authorList>
            <person name="Van Lill M."/>
        </authorList>
    </citation>
    <scope>NUCLEOTIDE SEQUENCE [LARGE SCALE GENOMIC DNA]</scope>
    <source>
        <strain evidence="2 3">MSK 1335</strain>
    </source>
</reference>